<accession>A0A841E0Q8</accession>
<feature type="region of interest" description="Disordered" evidence="1">
    <location>
        <begin position="86"/>
        <end position="128"/>
    </location>
</feature>
<dbReference type="EMBL" id="JACHLY010000001">
    <property type="protein sequence ID" value="MBB5996262.1"/>
    <property type="molecule type" value="Genomic_DNA"/>
</dbReference>
<dbReference type="RefSeq" id="WP_184632268.1">
    <property type="nucleotide sequence ID" value="NZ_BAABKT010000017.1"/>
</dbReference>
<evidence type="ECO:0000313" key="2">
    <source>
        <dbReference type="EMBL" id="MBB5996262.1"/>
    </source>
</evidence>
<organism evidence="2 3">
    <name type="scientific">Streptomonospora salina</name>
    <dbReference type="NCBI Taxonomy" id="104205"/>
    <lineage>
        <taxon>Bacteria</taxon>
        <taxon>Bacillati</taxon>
        <taxon>Actinomycetota</taxon>
        <taxon>Actinomycetes</taxon>
        <taxon>Streptosporangiales</taxon>
        <taxon>Nocardiopsidaceae</taxon>
        <taxon>Streptomonospora</taxon>
    </lineage>
</organism>
<comment type="caution">
    <text evidence="2">The sequence shown here is derived from an EMBL/GenBank/DDBJ whole genome shotgun (WGS) entry which is preliminary data.</text>
</comment>
<name>A0A841E0Q8_9ACTN</name>
<dbReference type="AlphaFoldDB" id="A0A841E0Q8"/>
<evidence type="ECO:0008006" key="4">
    <source>
        <dbReference type="Google" id="ProtNLM"/>
    </source>
</evidence>
<dbReference type="Proteomes" id="UP000578077">
    <property type="component" value="Unassembled WGS sequence"/>
</dbReference>
<proteinExistence type="predicted"/>
<evidence type="ECO:0000313" key="3">
    <source>
        <dbReference type="Proteomes" id="UP000578077"/>
    </source>
</evidence>
<evidence type="ECO:0000256" key="1">
    <source>
        <dbReference type="SAM" id="MobiDB-lite"/>
    </source>
</evidence>
<reference evidence="2 3" key="1">
    <citation type="submission" date="2020-08" db="EMBL/GenBank/DDBJ databases">
        <title>Sequencing the genomes of 1000 actinobacteria strains.</title>
        <authorList>
            <person name="Klenk H.-P."/>
        </authorList>
    </citation>
    <scope>NUCLEOTIDE SEQUENCE [LARGE SCALE GENOMIC DNA]</scope>
    <source>
        <strain evidence="2 3">DSM 44593</strain>
    </source>
</reference>
<protein>
    <recommendedName>
        <fullName evidence="4">Core-binding (CB) domain-containing protein</fullName>
    </recommendedName>
</protein>
<keyword evidence="3" id="KW-1185">Reference proteome</keyword>
<gene>
    <name evidence="2" type="ORF">HNR25_000013</name>
</gene>
<sequence length="128" mass="14269">MSTEHAAPGRSRDDIPIPLPVAVELARTGYTAWIATTGLAERSKDTYRERVEDYLSWLAATGDDQHVGALAEARTRDCAVRDYRRHLLSGHRRGPPEALSRRHGPPPGPREHPAPGQPPHPTHLRDHR</sequence>